<dbReference type="AlphaFoldDB" id="A0A317WI66"/>
<dbReference type="InterPro" id="IPR019183">
    <property type="entry name" value="NAA25_NatB_aux_su"/>
</dbReference>
<dbReference type="OrthoDB" id="1874341at2759"/>
<sequence length="942" mass="105150">MSTNDAVFQRRNKQIQDAIDGQNLKQALQLIEKRIKKGEDTRFLKAWKANVLFSHADEVHRTRGVAETLELCKAEPATTDLDTLDILHETLQKMPGHEATLRSIWEKASKASSKDLDIQMRWFENAFDDDDWKSAQKASMALQSNFPKTRKYHLWAIFLSYLISVDAASSDADRKLFGMLAYRMVSKAAESVPSDPKELLSPPRAIQTAEELLLLIKIFESQGRNAEIVKILDSENLGISSRVIQNDWAFVGDKLSALEKAEMWTEGLEYTKGLLAIPTNEAEQKALQERDDWAVWHLLIVATQKINTPDTTAETRKFLDNFIASIPKSRNARLARLDMTHWSFQSGDLKAEDLVSACQDYFDHGKHKLYCFGDLRSYAPALDKTSLLKLVEYLSKAQEETDGKNPSNNVATINALKCEYCFLLSADEANASKQKVEDYVSRCLKVYREVERPDKTEAPSTIESQPSDDLCLLAAMSLIRFSGAWASGSSENVQDTALIRAAAILERLLVDSPHNYQALLLLVRIYLRLGAASLALKTFSKLSVKQIQYETVAHNLFTRLATIHPHSAPPIEGAEYKDFSPQTAFVQALNFYRTADVTTGRNRSKGLDYGSYVNIQGTIDLQKRLKNSICRRMWALDVRRMQRLAGGDPMGRYEEMARDTAPLVDQRIFDAFMNCEAPGQATFEERMRLGPLPRDQWIKSSRVTDHLFGLLKSMAAQKPVSAEPELPSLEDIVGPEAEAEMTPAEIESAKIHLSILTLTLFVNGSKSVTSEQVDSCLTVVEGWLDSKLKDVTVNDASVSPVMSNTALFLGGDVPTAPTWRYLHDLFIALDSLKAVSLLSAIAVRKGTKGKLPKERIEKLADSMRQVHQSIRTNIRALKSHISAPGVLGSLTDLVVAGSVSEDGSQLRAELDKTLEMSTLEVFCGELMESWEEGLDGLFAVTL</sequence>
<comment type="caution">
    <text evidence="2">The sequence shown here is derived from an EMBL/GenBank/DDBJ whole genome shotgun (WGS) entry which is preliminary data.</text>
</comment>
<reference evidence="2 3" key="1">
    <citation type="submission" date="2016-12" db="EMBL/GenBank/DDBJ databases">
        <title>The genomes of Aspergillus section Nigri reveals drivers in fungal speciation.</title>
        <authorList>
            <consortium name="DOE Joint Genome Institute"/>
            <person name="Vesth T.C."/>
            <person name="Nybo J."/>
            <person name="Theobald S."/>
            <person name="Brandl J."/>
            <person name="Frisvad J.C."/>
            <person name="Nielsen K.F."/>
            <person name="Lyhne E.K."/>
            <person name="Kogle M.E."/>
            <person name="Kuo A."/>
            <person name="Riley R."/>
            <person name="Clum A."/>
            <person name="Nolan M."/>
            <person name="Lipzen A."/>
            <person name="Salamov A."/>
            <person name="Henrissat B."/>
            <person name="Wiebenga A."/>
            <person name="De Vries R.P."/>
            <person name="Grigoriev I.V."/>
            <person name="Mortensen U.H."/>
            <person name="Andersen M.R."/>
            <person name="Baker S.E."/>
        </authorList>
    </citation>
    <scope>NUCLEOTIDE SEQUENCE [LARGE SCALE GENOMIC DNA]</scope>
    <source>
        <strain evidence="2 3">CBS 117.55</strain>
    </source>
</reference>
<evidence type="ECO:0008006" key="4">
    <source>
        <dbReference type="Google" id="ProtNLM"/>
    </source>
</evidence>
<dbReference type="VEuPathDB" id="FungiDB:BO70DRAFT_334269"/>
<dbReference type="GO" id="GO:0031416">
    <property type="term" value="C:NatB complex"/>
    <property type="evidence" value="ECO:0007669"/>
    <property type="project" value="TreeGrafter"/>
</dbReference>
<gene>
    <name evidence="2" type="ORF">BO70DRAFT_334269</name>
</gene>
<dbReference type="PANTHER" id="PTHR22767:SF3">
    <property type="entry name" value="N-ALPHA-ACETYLTRANSFERASE 25, NATB AUXILIARY SUBUNIT"/>
    <property type="match status" value="1"/>
</dbReference>
<accession>A0A317WI66</accession>
<evidence type="ECO:0000313" key="2">
    <source>
        <dbReference type="EMBL" id="PWY86156.1"/>
    </source>
</evidence>
<evidence type="ECO:0000256" key="1">
    <source>
        <dbReference type="ARBA" id="ARBA00006298"/>
    </source>
</evidence>
<proteinExistence type="inferred from homology"/>
<evidence type="ECO:0000313" key="3">
    <source>
        <dbReference type="Proteomes" id="UP000247233"/>
    </source>
</evidence>
<keyword evidence="3" id="KW-1185">Reference proteome</keyword>
<dbReference type="PANTHER" id="PTHR22767">
    <property type="entry name" value="N-TERMINAL ACETYLTRANSFERASE-RELATED"/>
    <property type="match status" value="1"/>
</dbReference>
<dbReference type="Pfam" id="PF09797">
    <property type="entry name" value="NatB_MDM20"/>
    <property type="match status" value="1"/>
</dbReference>
<organism evidence="2 3">
    <name type="scientific">Aspergillus heteromorphus CBS 117.55</name>
    <dbReference type="NCBI Taxonomy" id="1448321"/>
    <lineage>
        <taxon>Eukaryota</taxon>
        <taxon>Fungi</taxon>
        <taxon>Dikarya</taxon>
        <taxon>Ascomycota</taxon>
        <taxon>Pezizomycotina</taxon>
        <taxon>Eurotiomycetes</taxon>
        <taxon>Eurotiomycetidae</taxon>
        <taxon>Eurotiales</taxon>
        <taxon>Aspergillaceae</taxon>
        <taxon>Aspergillus</taxon>
        <taxon>Aspergillus subgen. Circumdati</taxon>
    </lineage>
</organism>
<name>A0A317WI66_9EURO</name>
<dbReference type="EMBL" id="MSFL01000008">
    <property type="protein sequence ID" value="PWY86156.1"/>
    <property type="molecule type" value="Genomic_DNA"/>
</dbReference>
<dbReference type="RefSeq" id="XP_025400708.1">
    <property type="nucleotide sequence ID" value="XM_025541010.1"/>
</dbReference>
<protein>
    <recommendedName>
        <fullName evidence="4">Cytoskeleton organization protein</fullName>
    </recommendedName>
</protein>
<dbReference type="GeneID" id="37063247"/>
<dbReference type="STRING" id="1448321.A0A317WI66"/>
<dbReference type="Proteomes" id="UP000247233">
    <property type="component" value="Unassembled WGS sequence"/>
</dbReference>
<comment type="similarity">
    <text evidence="1">Belongs to the MDM20/NAA25 family.</text>
</comment>